<comment type="subunit">
    <text evidence="4 6">Part of the 50S ribosomal subunit.</text>
</comment>
<dbReference type="AlphaFoldDB" id="A0A088E4I5"/>
<dbReference type="PROSITE" id="PS00464">
    <property type="entry name" value="RIBOSOMAL_L22"/>
    <property type="match status" value="1"/>
</dbReference>
<dbReference type="EMBL" id="CP012174">
    <property type="protein sequence ID" value="AKV79695.1"/>
    <property type="molecule type" value="Genomic_DNA"/>
</dbReference>
<dbReference type="PANTHER" id="PTHR11593">
    <property type="entry name" value="60S RIBOSOMAL PROTEIN L17"/>
    <property type="match status" value="1"/>
</dbReference>
<gene>
    <name evidence="4" type="primary">rpl22</name>
    <name evidence="7" type="ORF">HA72_0096</name>
    <name evidence="8" type="ORF">MsedA_0101</name>
    <name evidence="9" type="ORF">MsedB_0101</name>
    <name evidence="10" type="ORF">MsedC_0100</name>
    <name evidence="11" type="ORF">MsedD_0101</name>
    <name evidence="12" type="ORF">MsedE_0101</name>
</gene>
<dbReference type="OMA" id="NTYETAR"/>
<organism evidence="7 13">
    <name type="scientific">Metallosphaera sedula</name>
    <dbReference type="NCBI Taxonomy" id="43687"/>
    <lineage>
        <taxon>Archaea</taxon>
        <taxon>Thermoproteota</taxon>
        <taxon>Thermoprotei</taxon>
        <taxon>Sulfolobales</taxon>
        <taxon>Sulfolobaceae</taxon>
        <taxon>Metallosphaera</taxon>
    </lineage>
</organism>
<dbReference type="InterPro" id="IPR001063">
    <property type="entry name" value="Ribosomal_uL22"/>
</dbReference>
<dbReference type="SMR" id="A0A088E4I5"/>
<name>A0A088E4I5_9CREN</name>
<dbReference type="Pfam" id="PF00237">
    <property type="entry name" value="Ribosomal_L22"/>
    <property type="match status" value="1"/>
</dbReference>
<dbReference type="Proteomes" id="UP000029084">
    <property type="component" value="Chromosome"/>
</dbReference>
<dbReference type="EMBL" id="CP008822">
    <property type="protein sequence ID" value="AIM26260.1"/>
    <property type="molecule type" value="Genomic_DNA"/>
</dbReference>
<comment type="similarity">
    <text evidence="1 4 5">Belongs to the universal ribosomal protein uL22 family.</text>
</comment>
<evidence type="ECO:0000313" key="11">
    <source>
        <dbReference type="EMBL" id="AKV81940.1"/>
    </source>
</evidence>
<dbReference type="GeneID" id="97614891"/>
<evidence type="ECO:0000313" key="16">
    <source>
        <dbReference type="Proteomes" id="UP000062398"/>
    </source>
</evidence>
<dbReference type="InterPro" id="IPR036394">
    <property type="entry name" value="Ribosomal_uL22_sf"/>
</dbReference>
<keyword evidence="2 4" id="KW-0689">Ribosomal protein</keyword>
<evidence type="ECO:0000313" key="13">
    <source>
        <dbReference type="Proteomes" id="UP000029084"/>
    </source>
</evidence>
<dbReference type="EMBL" id="CP012175">
    <property type="protein sequence ID" value="AKV81940.1"/>
    <property type="molecule type" value="Genomic_DNA"/>
</dbReference>
<evidence type="ECO:0000256" key="1">
    <source>
        <dbReference type="ARBA" id="ARBA00009451"/>
    </source>
</evidence>
<proteinExistence type="inferred from homology"/>
<evidence type="ECO:0000313" key="17">
    <source>
        <dbReference type="Proteomes" id="UP000062475"/>
    </source>
</evidence>
<dbReference type="GO" id="GO:0019843">
    <property type="term" value="F:rRNA binding"/>
    <property type="evidence" value="ECO:0007669"/>
    <property type="project" value="UniProtKB-UniRule"/>
</dbReference>
<dbReference type="HAMAP" id="MF_01331_A">
    <property type="entry name" value="Ribosomal_uL22_A"/>
    <property type="match status" value="1"/>
</dbReference>
<dbReference type="OrthoDB" id="314984at2157"/>
<comment type="function">
    <text evidence="4">The globular domain of the protein is located near the polypeptide exit tunnel on the outside of the subunit, while an extended beta-hairpin is found that lines the wall of the exit tunnel in the center of the 70S ribosome.</text>
</comment>
<dbReference type="Proteomes" id="UP000061362">
    <property type="component" value="Chromosome"/>
</dbReference>
<dbReference type="PATRIC" id="fig|43687.5.peg.98"/>
<evidence type="ECO:0000313" key="14">
    <source>
        <dbReference type="Proteomes" id="UP000056255"/>
    </source>
</evidence>
<evidence type="ECO:0000313" key="12">
    <source>
        <dbReference type="EMBL" id="AKV84176.1"/>
    </source>
</evidence>
<dbReference type="NCBIfam" id="TIGR01038">
    <property type="entry name" value="uL22_arch_euk"/>
    <property type="match status" value="1"/>
</dbReference>
<keyword evidence="4 6" id="KW-0699">rRNA-binding</keyword>
<evidence type="ECO:0000313" key="18">
    <source>
        <dbReference type="Proteomes" id="UP000068832"/>
    </source>
</evidence>
<keyword evidence="4 6" id="KW-0694">RNA-binding</keyword>
<evidence type="ECO:0000313" key="10">
    <source>
        <dbReference type="EMBL" id="AKV79695.1"/>
    </source>
</evidence>
<evidence type="ECO:0000313" key="15">
    <source>
        <dbReference type="Proteomes" id="UP000061362"/>
    </source>
</evidence>
<dbReference type="InterPro" id="IPR057265">
    <property type="entry name" value="Ribosomal_uL22_arc-type"/>
</dbReference>
<evidence type="ECO:0000256" key="6">
    <source>
        <dbReference type="RuleBase" id="RU004007"/>
    </source>
</evidence>
<dbReference type="Proteomes" id="UP000068832">
    <property type="component" value="Chromosome"/>
</dbReference>
<evidence type="ECO:0000313" key="9">
    <source>
        <dbReference type="EMBL" id="AKV77443.1"/>
    </source>
</evidence>
<dbReference type="InterPro" id="IPR018260">
    <property type="entry name" value="Ribosomal_uL22_CS"/>
</dbReference>
<dbReference type="Proteomes" id="UP000062475">
    <property type="component" value="Chromosome"/>
</dbReference>
<reference evidence="12 14" key="3">
    <citation type="submission" date="2015-07" db="EMBL/GenBank/DDBJ databases">
        <title>Physiological, transcriptional responses and genome re-sequencing of acid resistant extremely thermoacidophilic Metallosphaera sedula SARC-M1.</title>
        <authorList>
            <person name="Ai C."/>
            <person name="McCarthy S."/>
            <person name="Eckrich V."/>
            <person name="Rudrappa D."/>
            <person name="Qiu G."/>
            <person name="Blum P."/>
        </authorList>
    </citation>
    <scope>NUCLEOTIDE SEQUENCE [LARGE SCALE GENOMIC DNA]</scope>
    <source>
        <strain evidence="12 14">SARC-M1</strain>
    </source>
</reference>
<dbReference type="GO" id="GO:0022625">
    <property type="term" value="C:cytosolic large ribosomal subunit"/>
    <property type="evidence" value="ECO:0007669"/>
    <property type="project" value="UniProtKB-UniRule"/>
</dbReference>
<dbReference type="RefSeq" id="WP_011921242.1">
    <property type="nucleotide sequence ID" value="NZ_AP019770.1"/>
</dbReference>
<dbReference type="EMBL" id="CP012172">
    <property type="protein sequence ID" value="AKV75207.1"/>
    <property type="molecule type" value="Genomic_DNA"/>
</dbReference>
<dbReference type="GO" id="GO:0003735">
    <property type="term" value="F:structural constituent of ribosome"/>
    <property type="evidence" value="ECO:0007669"/>
    <property type="project" value="UniProtKB-UniRule"/>
</dbReference>
<dbReference type="PANTHER" id="PTHR11593:SF10">
    <property type="entry name" value="60S RIBOSOMAL PROTEIN L17"/>
    <property type="match status" value="1"/>
</dbReference>
<protein>
    <recommendedName>
        <fullName evidence="4">Large ribosomal subunit protein uL22</fullName>
    </recommendedName>
</protein>
<dbReference type="InterPro" id="IPR005721">
    <property type="entry name" value="Ribosomal_uL22_euk/arc"/>
</dbReference>
<reference evidence="15 16" key="2">
    <citation type="journal article" date="2015" name="Genome Announc.">
        <title>Complete Genome Sequences of Evolved Arsenate-Resistant Metallosphaera sedula Strains.</title>
        <authorList>
            <person name="Ai C."/>
            <person name="McCarthy S."/>
            <person name="Schackwitz W."/>
            <person name="Martin J."/>
            <person name="Lipzen A."/>
            <person name="Blum P."/>
        </authorList>
    </citation>
    <scope>NUCLEOTIDE SEQUENCE [LARGE SCALE GENOMIC DNA]</scope>
    <source>
        <strain evidence="10 16">ARS120-1</strain>
        <strain evidence="11 15">ARS120-2</strain>
        <strain evidence="8 18">ARS50-1</strain>
        <strain evidence="9 17">ARS50-2</strain>
    </source>
</reference>
<evidence type="ECO:0000256" key="3">
    <source>
        <dbReference type="ARBA" id="ARBA00023274"/>
    </source>
</evidence>
<keyword evidence="3 4" id="KW-0687">Ribonucleoprotein</keyword>
<evidence type="ECO:0000313" key="7">
    <source>
        <dbReference type="EMBL" id="AIM26260.1"/>
    </source>
</evidence>
<dbReference type="Proteomes" id="UP000056255">
    <property type="component" value="Chromosome"/>
</dbReference>
<evidence type="ECO:0000256" key="5">
    <source>
        <dbReference type="RuleBase" id="RU004005"/>
    </source>
</evidence>
<dbReference type="Proteomes" id="UP000062398">
    <property type="component" value="Chromosome"/>
</dbReference>
<sequence length="156" mass="17733">MAAWNYPILSLDDSRVGKAVIRNAPVSIKDLYNVCKAIRGMNVKEAQAFLQRVMEEKEALPYWRYDHGASHKSNISRKWKVKSGRYPKKAIKYVNKALENALANAQGKGLDEDKLKVVHIAAHKGIIIKRFMPRAFGRATKKYNRTSHIEVIVGEV</sequence>
<evidence type="ECO:0000256" key="2">
    <source>
        <dbReference type="ARBA" id="ARBA00022980"/>
    </source>
</evidence>
<dbReference type="CDD" id="cd00336">
    <property type="entry name" value="Ribosomal_L22"/>
    <property type="match status" value="1"/>
</dbReference>
<dbReference type="GO" id="GO:0002181">
    <property type="term" value="P:cytoplasmic translation"/>
    <property type="evidence" value="ECO:0007669"/>
    <property type="project" value="TreeGrafter"/>
</dbReference>
<evidence type="ECO:0000313" key="8">
    <source>
        <dbReference type="EMBL" id="AKV75207.1"/>
    </source>
</evidence>
<dbReference type="NCBIfam" id="NF003260">
    <property type="entry name" value="PRK04223.1"/>
    <property type="match status" value="1"/>
</dbReference>
<accession>A0A088E4I5</accession>
<reference evidence="7 13" key="1">
    <citation type="journal article" date="2014" name="J. Bacteriol.">
        <title>Role of an Archaeal PitA Transporter in the Copper and Arsenic Resistance of Metallosphaera sedula, an Extreme Thermoacidophile.</title>
        <authorList>
            <person name="McCarthy S."/>
            <person name="Ai C."/>
            <person name="Wheaton G."/>
            <person name="Tevatia R."/>
            <person name="Eckrich V."/>
            <person name="Kelly R."/>
            <person name="Blum P."/>
        </authorList>
    </citation>
    <scope>NUCLEOTIDE SEQUENCE [LARGE SCALE GENOMIC DNA]</scope>
    <source>
        <strain evidence="7 13">CuR1</strain>
    </source>
</reference>
<dbReference type="EMBL" id="CP012173">
    <property type="protein sequence ID" value="AKV77443.1"/>
    <property type="molecule type" value="Genomic_DNA"/>
</dbReference>
<dbReference type="SUPFAM" id="SSF54843">
    <property type="entry name" value="Ribosomal protein L22"/>
    <property type="match status" value="1"/>
</dbReference>
<evidence type="ECO:0000256" key="4">
    <source>
        <dbReference type="HAMAP-Rule" id="MF_01331"/>
    </source>
</evidence>
<dbReference type="EMBL" id="CP012176">
    <property type="protein sequence ID" value="AKV84176.1"/>
    <property type="molecule type" value="Genomic_DNA"/>
</dbReference>
<dbReference type="Gene3D" id="3.90.470.10">
    <property type="entry name" value="Ribosomal protein L22/L17"/>
    <property type="match status" value="1"/>
</dbReference>
<comment type="function">
    <text evidence="4 6">This protein binds specifically to 23S rRNA. It makes multiple contacts with different domains of the 23S rRNA in the assembled 50S subunit and ribosome.</text>
</comment>